<dbReference type="AlphaFoldDB" id="A0A9D9DHQ4"/>
<evidence type="ECO:0000313" key="1">
    <source>
        <dbReference type="EMBL" id="MBO8427884.1"/>
    </source>
</evidence>
<dbReference type="PANTHER" id="PTHR35984">
    <property type="entry name" value="PERIPLASMIC SERINE PROTEASE"/>
    <property type="match status" value="1"/>
</dbReference>
<dbReference type="Gene3D" id="3.90.226.10">
    <property type="entry name" value="2-enoyl-CoA Hydratase, Chain A, domain 1"/>
    <property type="match status" value="1"/>
</dbReference>
<dbReference type="PANTHER" id="PTHR35984:SF1">
    <property type="entry name" value="PERIPLASMIC SERINE PROTEASE"/>
    <property type="match status" value="1"/>
</dbReference>
<dbReference type="Pfam" id="PF01972">
    <property type="entry name" value="SDH_protease"/>
    <property type="match status" value="1"/>
</dbReference>
<sequence length="333" mass="38203">MSYKTRKTYYKELEKIRKRPIITYVTSIRPGCQAQMSQDVLPIFINQIDKIKGENKDIDLLIISNGGDPIVSWRIISLLREKFENISVLVPYTAYSAATLLALGADEIIMHSYGNLGPLDPQFVFPGPNNKMKSISYEEIKKYIEFVKEIGITDQELLQRSFEKLTDEIKPTSIGFAKRSSQLALTMSQKLLATHMKDENKTKQISETLNSKFYHHGYPLYRKEAIEIGLPIANHNEIIERLIWAIYEDFVEELDFNKVFKEDQAVVNKIQEVAKTKLFFPTSVNIKIKQNCLESSSLNCYNNLVISAQCNTDGNKIENINISSSLEDWVVEE</sequence>
<evidence type="ECO:0008006" key="3">
    <source>
        <dbReference type="Google" id="ProtNLM"/>
    </source>
</evidence>
<dbReference type="EMBL" id="JADIMY010000098">
    <property type="protein sequence ID" value="MBO8427884.1"/>
    <property type="molecule type" value="Genomic_DNA"/>
</dbReference>
<reference evidence="1" key="1">
    <citation type="submission" date="2020-10" db="EMBL/GenBank/DDBJ databases">
        <authorList>
            <person name="Gilroy R."/>
        </authorList>
    </citation>
    <scope>NUCLEOTIDE SEQUENCE</scope>
    <source>
        <strain evidence="1">11159</strain>
    </source>
</reference>
<dbReference type="Proteomes" id="UP000823613">
    <property type="component" value="Unassembled WGS sequence"/>
</dbReference>
<reference evidence="1" key="2">
    <citation type="journal article" date="2021" name="PeerJ">
        <title>Extensive microbial diversity within the chicken gut microbiome revealed by metagenomics and culture.</title>
        <authorList>
            <person name="Gilroy R."/>
            <person name="Ravi A."/>
            <person name="Getino M."/>
            <person name="Pursley I."/>
            <person name="Horton D.L."/>
            <person name="Alikhan N.F."/>
            <person name="Baker D."/>
            <person name="Gharbi K."/>
            <person name="Hall N."/>
            <person name="Watson M."/>
            <person name="Adriaenssens E.M."/>
            <person name="Foster-Nyarko E."/>
            <person name="Jarju S."/>
            <person name="Secka A."/>
            <person name="Antonio M."/>
            <person name="Oren A."/>
            <person name="Chaudhuri R.R."/>
            <person name="La Ragione R."/>
            <person name="Hildebrand F."/>
            <person name="Pallen M.J."/>
        </authorList>
    </citation>
    <scope>NUCLEOTIDE SEQUENCE</scope>
    <source>
        <strain evidence="1">11159</strain>
    </source>
</reference>
<comment type="caution">
    <text evidence="1">The sequence shown here is derived from an EMBL/GenBank/DDBJ whole genome shotgun (WGS) entry which is preliminary data.</text>
</comment>
<evidence type="ECO:0000313" key="2">
    <source>
        <dbReference type="Proteomes" id="UP000823613"/>
    </source>
</evidence>
<accession>A0A9D9DHQ4</accession>
<organism evidence="1 2">
    <name type="scientific">Candidatus Onthovivens merdipullorum</name>
    <dbReference type="NCBI Taxonomy" id="2840889"/>
    <lineage>
        <taxon>Bacteria</taxon>
        <taxon>Bacillati</taxon>
        <taxon>Bacillota</taxon>
        <taxon>Bacilli</taxon>
        <taxon>Bacillales</taxon>
        <taxon>Candidatus Onthovivens</taxon>
    </lineage>
</organism>
<proteinExistence type="predicted"/>
<gene>
    <name evidence="1" type="ORF">IAC58_05005</name>
</gene>
<dbReference type="SUPFAM" id="SSF52096">
    <property type="entry name" value="ClpP/crotonase"/>
    <property type="match status" value="1"/>
</dbReference>
<name>A0A9D9DHQ4_9BACL</name>
<protein>
    <recommendedName>
        <fullName evidence="3">Serine dehydrogenase proteinase</fullName>
    </recommendedName>
</protein>
<dbReference type="GO" id="GO:0016020">
    <property type="term" value="C:membrane"/>
    <property type="evidence" value="ECO:0007669"/>
    <property type="project" value="InterPro"/>
</dbReference>
<dbReference type="InterPro" id="IPR029045">
    <property type="entry name" value="ClpP/crotonase-like_dom_sf"/>
</dbReference>
<dbReference type="InterPro" id="IPR002825">
    <property type="entry name" value="Pept_S49_ser-pept_pro"/>
</dbReference>